<keyword evidence="3" id="KW-1185">Reference proteome</keyword>
<evidence type="ECO:0000313" key="2">
    <source>
        <dbReference type="EMBL" id="GHH19950.1"/>
    </source>
</evidence>
<protein>
    <submittedName>
        <fullName evidence="2">Uncharacterized protein</fullName>
    </submittedName>
</protein>
<accession>A0ABQ3LLT9</accession>
<gene>
    <name evidence="2" type="ORF">GCM10008023_27320</name>
</gene>
<dbReference type="RefSeq" id="WP_189676712.1">
    <property type="nucleotide sequence ID" value="NZ_BNAQ01000004.1"/>
</dbReference>
<feature type="signal peptide" evidence="1">
    <location>
        <begin position="1"/>
        <end position="22"/>
    </location>
</feature>
<evidence type="ECO:0000256" key="1">
    <source>
        <dbReference type="SAM" id="SignalP"/>
    </source>
</evidence>
<evidence type="ECO:0000313" key="3">
    <source>
        <dbReference type="Proteomes" id="UP000652430"/>
    </source>
</evidence>
<name>A0ABQ3LLT9_9SPHN</name>
<proteinExistence type="predicted"/>
<reference evidence="3" key="1">
    <citation type="journal article" date="2019" name="Int. J. Syst. Evol. Microbiol.">
        <title>The Global Catalogue of Microorganisms (GCM) 10K type strain sequencing project: providing services to taxonomists for standard genome sequencing and annotation.</title>
        <authorList>
            <consortium name="The Broad Institute Genomics Platform"/>
            <consortium name="The Broad Institute Genome Sequencing Center for Infectious Disease"/>
            <person name="Wu L."/>
            <person name="Ma J."/>
        </authorList>
    </citation>
    <scope>NUCLEOTIDE SEQUENCE [LARGE SCALE GENOMIC DNA]</scope>
    <source>
        <strain evidence="3">CGMCC 1.8957</strain>
    </source>
</reference>
<organism evidence="2 3">
    <name type="scientific">Sphingomonas glacialis</name>
    <dbReference type="NCBI Taxonomy" id="658225"/>
    <lineage>
        <taxon>Bacteria</taxon>
        <taxon>Pseudomonadati</taxon>
        <taxon>Pseudomonadota</taxon>
        <taxon>Alphaproteobacteria</taxon>
        <taxon>Sphingomonadales</taxon>
        <taxon>Sphingomonadaceae</taxon>
        <taxon>Sphingomonas</taxon>
    </lineage>
</organism>
<dbReference type="Proteomes" id="UP000652430">
    <property type="component" value="Unassembled WGS sequence"/>
</dbReference>
<feature type="chain" id="PRO_5045832968" evidence="1">
    <location>
        <begin position="23"/>
        <end position="170"/>
    </location>
</feature>
<dbReference type="EMBL" id="BNAQ01000004">
    <property type="protein sequence ID" value="GHH19950.1"/>
    <property type="molecule type" value="Genomic_DNA"/>
</dbReference>
<sequence length="170" mass="17913">MIRNKLPVVAALGLMLVAAASADDFGRAVDALTSGAAARGKAERVRAGRVLLAVGARALDGDDLATGWAGNRTLPYRDRALGPAYRTVVVKSGGTAHFEQTFLGGQRAQIAIVAIDRAPFTLAVKDDEGALSCAAPPGGRCAWMPLWTTRYGIDVRNPGRATGRYYMVVQ</sequence>
<comment type="caution">
    <text evidence="2">The sequence shown here is derived from an EMBL/GenBank/DDBJ whole genome shotgun (WGS) entry which is preliminary data.</text>
</comment>
<keyword evidence="1" id="KW-0732">Signal</keyword>